<dbReference type="GO" id="GO:0016020">
    <property type="term" value="C:membrane"/>
    <property type="evidence" value="ECO:0007669"/>
    <property type="project" value="UniProtKB-SubCell"/>
</dbReference>
<feature type="transmembrane region" description="Helical" evidence="11">
    <location>
        <begin position="423"/>
        <end position="446"/>
    </location>
</feature>
<proteinExistence type="inferred from homology"/>
<dbReference type="SMART" id="SM00228">
    <property type="entry name" value="PDZ"/>
    <property type="match status" value="2"/>
</dbReference>
<sequence length="480" mass="52557">MLPFGEIARFVGTFAEVLFLFNVLIVVHELGHFLAARRRGLRVERFQIWFGAPIWEKEIGGVVYALGWIPAGGFVALPQMAGAEMLEGKRESDAEVLPPVKPWDKILVAVAGPAANLVLAVVFSLIVWVVGRPVSQGEATTTIGYVFPDSPAEKAGLKPGDRLLLVDGHPVHRFQGMDDTAITWNIVRSEGSEIPITLEREGKVLSVSVTPVREERGFLQRKGLRQILILPEETPTIARVFPKSPAAGAGLRPGDQVLSVDGQRLLSPIALNDYMIKHPGKSLSLEVAREGRSRSVEIVPEVPVSETVPRIGLQWDLAGTMSIVHPNPLEQILASVRAMTSTVAAMLSPRSDIKPQHLSGPVGIMRLYYLLFQSPYGWRLALWFSVLFNVNVALLNLMPIPVLDGGHILLSLAEWVRGRPLNLRVLEALQVIFATLIVGFILYVTFFDVQDLPWRGGGKGPEMQFPASTHPAAPAEPQSP</sequence>
<feature type="transmembrane region" description="Helical" evidence="11">
    <location>
        <begin position="380"/>
        <end position="403"/>
    </location>
</feature>
<keyword evidence="5 11" id="KW-0812">Transmembrane</keyword>
<evidence type="ECO:0000259" key="12">
    <source>
        <dbReference type="PROSITE" id="PS50106"/>
    </source>
</evidence>
<evidence type="ECO:0000256" key="10">
    <source>
        <dbReference type="ARBA" id="ARBA00023136"/>
    </source>
</evidence>
<evidence type="ECO:0000256" key="1">
    <source>
        <dbReference type="ARBA" id="ARBA00001947"/>
    </source>
</evidence>
<dbReference type="Proteomes" id="UP000334923">
    <property type="component" value="Unassembled WGS sequence"/>
</dbReference>
<dbReference type="NCBIfam" id="TIGR00054">
    <property type="entry name" value="RIP metalloprotease RseP"/>
    <property type="match status" value="1"/>
</dbReference>
<dbReference type="CDD" id="cd23081">
    <property type="entry name" value="cpPDZ_EcRseP-like"/>
    <property type="match status" value="2"/>
</dbReference>
<comment type="subcellular location">
    <subcellularLocation>
        <location evidence="2">Membrane</location>
        <topology evidence="2">Multi-pass membrane protein</topology>
    </subcellularLocation>
</comment>
<dbReference type="InterPro" id="IPR001478">
    <property type="entry name" value="PDZ"/>
</dbReference>
<evidence type="ECO:0000256" key="5">
    <source>
        <dbReference type="ARBA" id="ARBA00022692"/>
    </source>
</evidence>
<evidence type="ECO:0000256" key="11">
    <source>
        <dbReference type="RuleBase" id="RU362031"/>
    </source>
</evidence>
<dbReference type="GO" id="GO:0004222">
    <property type="term" value="F:metalloendopeptidase activity"/>
    <property type="evidence" value="ECO:0007669"/>
    <property type="project" value="InterPro"/>
</dbReference>
<organism evidence="13 14">
    <name type="scientific">Methylacidimicrobium tartarophylax</name>
    <dbReference type="NCBI Taxonomy" id="1041768"/>
    <lineage>
        <taxon>Bacteria</taxon>
        <taxon>Pseudomonadati</taxon>
        <taxon>Verrucomicrobiota</taxon>
        <taxon>Methylacidimicrobium</taxon>
    </lineage>
</organism>
<evidence type="ECO:0000256" key="6">
    <source>
        <dbReference type="ARBA" id="ARBA00022801"/>
    </source>
</evidence>
<dbReference type="GO" id="GO:0046872">
    <property type="term" value="F:metal ion binding"/>
    <property type="evidence" value="ECO:0007669"/>
    <property type="project" value="UniProtKB-KW"/>
</dbReference>
<dbReference type="PROSITE" id="PS50106">
    <property type="entry name" value="PDZ"/>
    <property type="match status" value="2"/>
</dbReference>
<dbReference type="InterPro" id="IPR004387">
    <property type="entry name" value="Pept_M50_Zn"/>
</dbReference>
<evidence type="ECO:0000256" key="2">
    <source>
        <dbReference type="ARBA" id="ARBA00004141"/>
    </source>
</evidence>
<keyword evidence="6 11" id="KW-0378">Hydrolase</keyword>
<keyword evidence="8 11" id="KW-1133">Transmembrane helix</keyword>
<feature type="transmembrane region" description="Helical" evidence="11">
    <location>
        <begin position="62"/>
        <end position="81"/>
    </location>
</feature>
<comment type="cofactor">
    <cofactor evidence="1 11">
        <name>Zn(2+)</name>
        <dbReference type="ChEBI" id="CHEBI:29105"/>
    </cofactor>
</comment>
<comment type="similarity">
    <text evidence="3 11">Belongs to the peptidase M50B family.</text>
</comment>
<dbReference type="GO" id="GO:0006508">
    <property type="term" value="P:proteolysis"/>
    <property type="evidence" value="ECO:0007669"/>
    <property type="project" value="UniProtKB-KW"/>
</dbReference>
<keyword evidence="14" id="KW-1185">Reference proteome</keyword>
<dbReference type="AlphaFoldDB" id="A0A5E6MAR4"/>
<keyword evidence="4 13" id="KW-0645">Protease</keyword>
<protein>
    <recommendedName>
        <fullName evidence="11">Zinc metalloprotease</fullName>
        <ecNumber evidence="11">3.4.24.-</ecNumber>
    </recommendedName>
</protein>
<evidence type="ECO:0000256" key="4">
    <source>
        <dbReference type="ARBA" id="ARBA00022670"/>
    </source>
</evidence>
<dbReference type="InterPro" id="IPR008915">
    <property type="entry name" value="Peptidase_M50"/>
</dbReference>
<keyword evidence="9 11" id="KW-0482">Metalloprotease</keyword>
<dbReference type="PANTHER" id="PTHR42837">
    <property type="entry name" value="REGULATOR OF SIGMA-E PROTEASE RSEP"/>
    <property type="match status" value="1"/>
</dbReference>
<feature type="domain" description="PDZ" evidence="12">
    <location>
        <begin position="130"/>
        <end position="171"/>
    </location>
</feature>
<name>A0A5E6MAR4_9BACT</name>
<keyword evidence="10 11" id="KW-0472">Membrane</keyword>
<evidence type="ECO:0000256" key="9">
    <source>
        <dbReference type="ARBA" id="ARBA00023049"/>
    </source>
</evidence>
<keyword evidence="11" id="KW-0479">Metal-binding</keyword>
<dbReference type="CDD" id="cd06163">
    <property type="entry name" value="S2P-M50_PDZ_RseP-like"/>
    <property type="match status" value="1"/>
</dbReference>
<dbReference type="PANTHER" id="PTHR42837:SF2">
    <property type="entry name" value="MEMBRANE METALLOPROTEASE ARASP2, CHLOROPLASTIC-RELATED"/>
    <property type="match status" value="1"/>
</dbReference>
<dbReference type="RefSeq" id="WP_142659970.1">
    <property type="nucleotide sequence ID" value="NZ_CABFVA020000065.1"/>
</dbReference>
<feature type="transmembrane region" description="Helical" evidence="11">
    <location>
        <begin position="106"/>
        <end position="130"/>
    </location>
</feature>
<dbReference type="Pfam" id="PF02163">
    <property type="entry name" value="Peptidase_M50"/>
    <property type="match status" value="1"/>
</dbReference>
<dbReference type="SUPFAM" id="SSF50156">
    <property type="entry name" value="PDZ domain-like"/>
    <property type="match status" value="2"/>
</dbReference>
<feature type="transmembrane region" description="Helical" evidence="11">
    <location>
        <begin position="12"/>
        <end position="35"/>
    </location>
</feature>
<evidence type="ECO:0000256" key="8">
    <source>
        <dbReference type="ARBA" id="ARBA00022989"/>
    </source>
</evidence>
<evidence type="ECO:0000313" key="13">
    <source>
        <dbReference type="EMBL" id="VVM06289.1"/>
    </source>
</evidence>
<dbReference type="InterPro" id="IPR041489">
    <property type="entry name" value="PDZ_6"/>
</dbReference>
<dbReference type="EC" id="3.4.24.-" evidence="11"/>
<dbReference type="EMBL" id="CABFVA020000065">
    <property type="protein sequence ID" value="VVM06289.1"/>
    <property type="molecule type" value="Genomic_DNA"/>
</dbReference>
<dbReference type="Gene3D" id="2.30.42.10">
    <property type="match status" value="2"/>
</dbReference>
<gene>
    <name evidence="13" type="primary">rseP</name>
    <name evidence="13" type="ORF">MAMT_01108</name>
</gene>
<dbReference type="Pfam" id="PF17820">
    <property type="entry name" value="PDZ_6"/>
    <property type="match status" value="2"/>
</dbReference>
<dbReference type="OrthoDB" id="9782003at2"/>
<evidence type="ECO:0000256" key="3">
    <source>
        <dbReference type="ARBA" id="ARBA00007931"/>
    </source>
</evidence>
<evidence type="ECO:0000256" key="7">
    <source>
        <dbReference type="ARBA" id="ARBA00022833"/>
    </source>
</evidence>
<keyword evidence="7 11" id="KW-0862">Zinc</keyword>
<feature type="domain" description="PDZ" evidence="12">
    <location>
        <begin position="193"/>
        <end position="291"/>
    </location>
</feature>
<evidence type="ECO:0000313" key="14">
    <source>
        <dbReference type="Proteomes" id="UP000334923"/>
    </source>
</evidence>
<dbReference type="InterPro" id="IPR036034">
    <property type="entry name" value="PDZ_sf"/>
</dbReference>
<reference evidence="13 14" key="1">
    <citation type="submission" date="2019-09" db="EMBL/GenBank/DDBJ databases">
        <authorList>
            <person name="Cremers G."/>
        </authorList>
    </citation>
    <scope>NUCLEOTIDE SEQUENCE [LARGE SCALE GENOMIC DNA]</scope>
    <source>
        <strain evidence="13">4A</strain>
    </source>
</reference>
<accession>A0A5E6MAR4</accession>